<dbReference type="EC" id="2.7.13.3" evidence="2"/>
<evidence type="ECO:0000256" key="9">
    <source>
        <dbReference type="SAM" id="Phobius"/>
    </source>
</evidence>
<keyword evidence="9" id="KW-0812">Transmembrane</keyword>
<dbReference type="InterPro" id="IPR005467">
    <property type="entry name" value="His_kinase_dom"/>
</dbReference>
<evidence type="ECO:0000259" key="10">
    <source>
        <dbReference type="PROSITE" id="PS50109"/>
    </source>
</evidence>
<keyword evidence="8" id="KW-0902">Two-component regulatory system</keyword>
<keyword evidence="7" id="KW-0067">ATP-binding</keyword>
<dbReference type="SMART" id="SM00091">
    <property type="entry name" value="PAS"/>
    <property type="match status" value="2"/>
</dbReference>
<keyword evidence="3" id="KW-0597">Phosphoprotein</keyword>
<dbReference type="InterPro" id="IPR036097">
    <property type="entry name" value="HisK_dim/P_sf"/>
</dbReference>
<dbReference type="PANTHER" id="PTHR43065:SF34">
    <property type="entry name" value="SPORULATION KINASE A"/>
    <property type="match status" value="1"/>
</dbReference>
<dbReference type="InterPro" id="IPR000014">
    <property type="entry name" value="PAS"/>
</dbReference>
<dbReference type="Gene3D" id="3.30.450.20">
    <property type="entry name" value="PAS domain"/>
    <property type="match status" value="2"/>
</dbReference>
<dbReference type="PRINTS" id="PR00344">
    <property type="entry name" value="BCTRLSENSOR"/>
</dbReference>
<evidence type="ECO:0000313" key="14">
    <source>
        <dbReference type="Proteomes" id="UP001238088"/>
    </source>
</evidence>
<comment type="caution">
    <text evidence="13">The sequence shown here is derived from an EMBL/GenBank/DDBJ whole genome shotgun (WGS) entry which is preliminary data.</text>
</comment>
<keyword evidence="14" id="KW-1185">Reference proteome</keyword>
<dbReference type="Gene3D" id="3.30.565.10">
    <property type="entry name" value="Histidine kinase-like ATPase, C-terminal domain"/>
    <property type="match status" value="1"/>
</dbReference>
<dbReference type="InterPro" id="IPR013656">
    <property type="entry name" value="PAS_4"/>
</dbReference>
<protein>
    <recommendedName>
        <fullName evidence="2">histidine kinase</fullName>
        <ecNumber evidence="2">2.7.13.3</ecNumber>
    </recommendedName>
</protein>
<gene>
    <name evidence="13" type="ORF">J2S17_005388</name>
</gene>
<dbReference type="PANTHER" id="PTHR43065">
    <property type="entry name" value="SENSOR HISTIDINE KINASE"/>
    <property type="match status" value="1"/>
</dbReference>
<organism evidence="13 14">
    <name type="scientific">Cytobacillus purgationiresistens</name>
    <dbReference type="NCBI Taxonomy" id="863449"/>
    <lineage>
        <taxon>Bacteria</taxon>
        <taxon>Bacillati</taxon>
        <taxon>Bacillota</taxon>
        <taxon>Bacilli</taxon>
        <taxon>Bacillales</taxon>
        <taxon>Bacillaceae</taxon>
        <taxon>Cytobacillus</taxon>
    </lineage>
</organism>
<dbReference type="EMBL" id="JAUSUB010000040">
    <property type="protein sequence ID" value="MDQ0273456.1"/>
    <property type="molecule type" value="Genomic_DNA"/>
</dbReference>
<evidence type="ECO:0000256" key="2">
    <source>
        <dbReference type="ARBA" id="ARBA00012438"/>
    </source>
</evidence>
<evidence type="ECO:0000313" key="13">
    <source>
        <dbReference type="EMBL" id="MDQ0273456.1"/>
    </source>
</evidence>
<dbReference type="Gene3D" id="1.10.287.130">
    <property type="match status" value="1"/>
</dbReference>
<evidence type="ECO:0000256" key="6">
    <source>
        <dbReference type="ARBA" id="ARBA00022777"/>
    </source>
</evidence>
<dbReference type="SMART" id="SM00388">
    <property type="entry name" value="HisKA"/>
    <property type="match status" value="1"/>
</dbReference>
<feature type="domain" description="PAS" evidence="11">
    <location>
        <begin position="200"/>
        <end position="251"/>
    </location>
</feature>
<dbReference type="SUPFAM" id="SSF47384">
    <property type="entry name" value="Homodimeric domain of signal transducing histidine kinase"/>
    <property type="match status" value="1"/>
</dbReference>
<keyword evidence="9" id="KW-0472">Membrane</keyword>
<dbReference type="RefSeq" id="WP_307479592.1">
    <property type="nucleotide sequence ID" value="NZ_JAUSUB010000040.1"/>
</dbReference>
<dbReference type="CDD" id="cd00075">
    <property type="entry name" value="HATPase"/>
    <property type="match status" value="1"/>
</dbReference>
<proteinExistence type="predicted"/>
<evidence type="ECO:0000256" key="4">
    <source>
        <dbReference type="ARBA" id="ARBA00022679"/>
    </source>
</evidence>
<feature type="domain" description="PAC" evidence="12">
    <location>
        <begin position="273"/>
        <end position="324"/>
    </location>
</feature>
<evidence type="ECO:0000256" key="3">
    <source>
        <dbReference type="ARBA" id="ARBA00022553"/>
    </source>
</evidence>
<keyword evidence="5" id="KW-0547">Nucleotide-binding</keyword>
<dbReference type="InterPro" id="IPR003661">
    <property type="entry name" value="HisK_dim/P_dom"/>
</dbReference>
<name>A0ABU0ARQ8_9BACI</name>
<dbReference type="Pfam" id="PF13426">
    <property type="entry name" value="PAS_9"/>
    <property type="match status" value="1"/>
</dbReference>
<dbReference type="NCBIfam" id="TIGR00229">
    <property type="entry name" value="sensory_box"/>
    <property type="match status" value="2"/>
</dbReference>
<dbReference type="Proteomes" id="UP001238088">
    <property type="component" value="Unassembled WGS sequence"/>
</dbReference>
<dbReference type="Pfam" id="PF08448">
    <property type="entry name" value="PAS_4"/>
    <property type="match status" value="1"/>
</dbReference>
<dbReference type="InterPro" id="IPR035965">
    <property type="entry name" value="PAS-like_dom_sf"/>
</dbReference>
<keyword evidence="9" id="KW-1133">Transmembrane helix</keyword>
<comment type="catalytic activity">
    <reaction evidence="1">
        <text>ATP + protein L-histidine = ADP + protein N-phospho-L-histidine.</text>
        <dbReference type="EC" id="2.7.13.3"/>
    </reaction>
</comment>
<reference evidence="13 14" key="1">
    <citation type="submission" date="2023-07" db="EMBL/GenBank/DDBJ databases">
        <title>Genomic Encyclopedia of Type Strains, Phase IV (KMG-IV): sequencing the most valuable type-strain genomes for metagenomic binning, comparative biology and taxonomic classification.</title>
        <authorList>
            <person name="Goeker M."/>
        </authorList>
    </citation>
    <scope>NUCLEOTIDE SEQUENCE [LARGE SCALE GENOMIC DNA]</scope>
    <source>
        <strain evidence="13 14">DSM 23494</strain>
    </source>
</reference>
<dbReference type="InterPro" id="IPR036890">
    <property type="entry name" value="HATPase_C_sf"/>
</dbReference>
<dbReference type="SMART" id="SM00387">
    <property type="entry name" value="HATPase_c"/>
    <property type="match status" value="1"/>
</dbReference>
<evidence type="ECO:0000256" key="7">
    <source>
        <dbReference type="ARBA" id="ARBA00022840"/>
    </source>
</evidence>
<feature type="domain" description="PAC" evidence="12">
    <location>
        <begin position="147"/>
        <end position="199"/>
    </location>
</feature>
<evidence type="ECO:0000259" key="11">
    <source>
        <dbReference type="PROSITE" id="PS50112"/>
    </source>
</evidence>
<keyword evidence="4" id="KW-0808">Transferase</keyword>
<evidence type="ECO:0000256" key="5">
    <source>
        <dbReference type="ARBA" id="ARBA00022741"/>
    </source>
</evidence>
<dbReference type="Pfam" id="PF02518">
    <property type="entry name" value="HATPase_c"/>
    <property type="match status" value="1"/>
</dbReference>
<feature type="domain" description="PAS" evidence="11">
    <location>
        <begin position="69"/>
        <end position="124"/>
    </location>
</feature>
<dbReference type="InterPro" id="IPR003594">
    <property type="entry name" value="HATPase_dom"/>
</dbReference>
<dbReference type="PROSITE" id="PS50112">
    <property type="entry name" value="PAS"/>
    <property type="match status" value="2"/>
</dbReference>
<dbReference type="PROSITE" id="PS50109">
    <property type="entry name" value="HIS_KIN"/>
    <property type="match status" value="1"/>
</dbReference>
<evidence type="ECO:0000259" key="12">
    <source>
        <dbReference type="PROSITE" id="PS50113"/>
    </source>
</evidence>
<dbReference type="SUPFAM" id="SSF55874">
    <property type="entry name" value="ATPase domain of HSP90 chaperone/DNA topoisomerase II/histidine kinase"/>
    <property type="match status" value="1"/>
</dbReference>
<feature type="domain" description="Histidine kinase" evidence="10">
    <location>
        <begin position="337"/>
        <end position="542"/>
    </location>
</feature>
<evidence type="ECO:0000256" key="8">
    <source>
        <dbReference type="ARBA" id="ARBA00023012"/>
    </source>
</evidence>
<dbReference type="PROSITE" id="PS50113">
    <property type="entry name" value="PAC"/>
    <property type="match status" value="2"/>
</dbReference>
<sequence>MTKKKFLILYFLGSIVWIFSTNYLLEQYAPSSYLHLLTRMKEVMYIGITAFLFYYFINKIEELNTSKEDKERLLTLINSMVDFINFKDGKGRWIEANEVALELFGLDKNSFRGKTDMELSETEDFYKNSFLYCITSDEETWKKGEISRIEEYIPLKNGSFKTFDTIKVPLFHENGSRKGMVIIGRDITEKKEIDRLLKESQQQYKSLFLYSQDIIFMMDLEGGITNVNPQFNTVTGFDAEEIIERNITEIFPERFKESIIHDMAEIRHKQTHKHCEMEVFHKKGHTLTLECTAVPMIINDQTAGIICYGKDVTKLRLAEEKLRRTEKLSVVGELSASIAHEIRNPLTSLKGFVQVLETDDPKHQFYYRIMEEELDRINHIVSELLLLAKPQEVKFIEANMEKLLYNVISLLKTEASLHNIAIDFTSTTNKVAILCEPNQLKQLFINIIKNAIEASADGDGIISVDLQHENHFAVIVVKDNGIGISNKLLERLGEPFYSSKEKGTGLGLTVSFKIVQSHGGTIHFASEQNKGTVVTIKLPIKRS</sequence>
<dbReference type="Pfam" id="PF00512">
    <property type="entry name" value="HisKA"/>
    <property type="match status" value="1"/>
</dbReference>
<evidence type="ECO:0000256" key="1">
    <source>
        <dbReference type="ARBA" id="ARBA00000085"/>
    </source>
</evidence>
<dbReference type="CDD" id="cd00130">
    <property type="entry name" value="PAS"/>
    <property type="match status" value="2"/>
</dbReference>
<feature type="transmembrane region" description="Helical" evidence="9">
    <location>
        <begin position="7"/>
        <end position="25"/>
    </location>
</feature>
<keyword evidence="6" id="KW-0418">Kinase</keyword>
<dbReference type="CDD" id="cd00082">
    <property type="entry name" value="HisKA"/>
    <property type="match status" value="1"/>
</dbReference>
<dbReference type="SUPFAM" id="SSF55785">
    <property type="entry name" value="PYP-like sensor domain (PAS domain)"/>
    <property type="match status" value="2"/>
</dbReference>
<dbReference type="InterPro" id="IPR004358">
    <property type="entry name" value="Sig_transdc_His_kin-like_C"/>
</dbReference>
<dbReference type="InterPro" id="IPR000700">
    <property type="entry name" value="PAS-assoc_C"/>
</dbReference>
<accession>A0ABU0ARQ8</accession>